<keyword evidence="13" id="KW-1185">Reference proteome</keyword>
<evidence type="ECO:0000256" key="1">
    <source>
        <dbReference type="ARBA" id="ARBA00004496"/>
    </source>
</evidence>
<name>E3H6T2_ILYPC</name>
<dbReference type="NCBIfam" id="TIGR00211">
    <property type="entry name" value="glyS"/>
    <property type="match status" value="1"/>
</dbReference>
<evidence type="ECO:0000256" key="7">
    <source>
        <dbReference type="ARBA" id="ARBA00022917"/>
    </source>
</evidence>
<dbReference type="PANTHER" id="PTHR30075">
    <property type="entry name" value="GLYCYL-TRNA SYNTHETASE"/>
    <property type="match status" value="1"/>
</dbReference>
<proteinExistence type="inferred from homology"/>
<dbReference type="OrthoDB" id="9775440at2"/>
<dbReference type="Pfam" id="PF02092">
    <property type="entry name" value="tRNA_synt_2f"/>
    <property type="match status" value="1"/>
</dbReference>
<dbReference type="RefSeq" id="WP_013387121.1">
    <property type="nucleotide sequence ID" value="NC_014632.1"/>
</dbReference>
<keyword evidence="8 10" id="KW-0030">Aminoacyl-tRNA synthetase</keyword>
<keyword evidence="5 10" id="KW-0547">Nucleotide-binding</keyword>
<dbReference type="PROSITE" id="PS50861">
    <property type="entry name" value="AA_TRNA_LIGASE_II_GLYAB"/>
    <property type="match status" value="1"/>
</dbReference>
<dbReference type="HOGENOM" id="CLU_007220_2_2_0"/>
<feature type="domain" description="DALR anticodon binding" evidence="11">
    <location>
        <begin position="587"/>
        <end position="680"/>
    </location>
</feature>
<evidence type="ECO:0000259" key="11">
    <source>
        <dbReference type="Pfam" id="PF05746"/>
    </source>
</evidence>
<dbReference type="SUPFAM" id="SSF109604">
    <property type="entry name" value="HD-domain/PDEase-like"/>
    <property type="match status" value="1"/>
</dbReference>
<evidence type="ECO:0000313" key="13">
    <source>
        <dbReference type="Proteomes" id="UP000006875"/>
    </source>
</evidence>
<evidence type="ECO:0000256" key="5">
    <source>
        <dbReference type="ARBA" id="ARBA00022741"/>
    </source>
</evidence>
<dbReference type="InterPro" id="IPR015944">
    <property type="entry name" value="Gly-tRNA-synth_bsu"/>
</dbReference>
<evidence type="ECO:0000256" key="4">
    <source>
        <dbReference type="ARBA" id="ARBA00022598"/>
    </source>
</evidence>
<evidence type="ECO:0000256" key="3">
    <source>
        <dbReference type="ARBA" id="ARBA00022490"/>
    </source>
</evidence>
<evidence type="ECO:0000256" key="10">
    <source>
        <dbReference type="HAMAP-Rule" id="MF_00255"/>
    </source>
</evidence>
<evidence type="ECO:0000256" key="6">
    <source>
        <dbReference type="ARBA" id="ARBA00022840"/>
    </source>
</evidence>
<dbReference type="STRING" id="572544.Ilyop_0664"/>
<dbReference type="eggNOG" id="COG0751">
    <property type="taxonomic scope" value="Bacteria"/>
</dbReference>
<dbReference type="EC" id="6.1.1.14" evidence="10"/>
<protein>
    <recommendedName>
        <fullName evidence="10">Glycine--tRNA ligase beta subunit</fullName>
        <ecNumber evidence="10">6.1.1.14</ecNumber>
    </recommendedName>
    <alternativeName>
        <fullName evidence="10">Glycyl-tRNA synthetase beta subunit</fullName>
        <shortName evidence="10">GlyRS</shortName>
    </alternativeName>
</protein>
<evidence type="ECO:0000256" key="8">
    <source>
        <dbReference type="ARBA" id="ARBA00023146"/>
    </source>
</evidence>
<dbReference type="GO" id="GO:0004820">
    <property type="term" value="F:glycine-tRNA ligase activity"/>
    <property type="evidence" value="ECO:0007669"/>
    <property type="project" value="UniProtKB-UniRule"/>
</dbReference>
<evidence type="ECO:0000313" key="12">
    <source>
        <dbReference type="EMBL" id="ADO82451.1"/>
    </source>
</evidence>
<reference evidence="12 13" key="1">
    <citation type="journal article" date="2010" name="Stand. Genomic Sci.">
        <title>Complete genome sequence of Ilyobacter polytropus type strain (CuHbu1).</title>
        <authorList>
            <person name="Sikorski J."/>
            <person name="Chertkov O."/>
            <person name="Lapidus A."/>
            <person name="Nolan M."/>
            <person name="Lucas S."/>
            <person name="Del Rio T.G."/>
            <person name="Tice H."/>
            <person name="Cheng J.F."/>
            <person name="Tapia R."/>
            <person name="Han C."/>
            <person name="Goodwin L."/>
            <person name="Pitluck S."/>
            <person name="Liolios K."/>
            <person name="Ivanova N."/>
            <person name="Mavromatis K."/>
            <person name="Mikhailova N."/>
            <person name="Pati A."/>
            <person name="Chen A."/>
            <person name="Palaniappan K."/>
            <person name="Land M."/>
            <person name="Hauser L."/>
            <person name="Chang Y.J."/>
            <person name="Jeffries C.D."/>
            <person name="Brambilla E."/>
            <person name="Yasawong M."/>
            <person name="Rohde M."/>
            <person name="Pukall R."/>
            <person name="Spring S."/>
            <person name="Goker M."/>
            <person name="Woyke T."/>
            <person name="Bristow J."/>
            <person name="Eisen J.A."/>
            <person name="Markowitz V."/>
            <person name="Hugenholtz P."/>
            <person name="Kyrpides N.C."/>
            <person name="Klenk H.P."/>
        </authorList>
    </citation>
    <scope>NUCLEOTIDE SEQUENCE [LARGE SCALE GENOMIC DNA]</scope>
    <source>
        <strain evidence="13">ATCC 51220 / DSM 2926 / LMG 16218 / CuHBu1</strain>
    </source>
</reference>
<dbReference type="KEGG" id="ipo:Ilyop_0664"/>
<dbReference type="GO" id="GO:0006420">
    <property type="term" value="P:arginyl-tRNA aminoacylation"/>
    <property type="evidence" value="ECO:0007669"/>
    <property type="project" value="InterPro"/>
</dbReference>
<dbReference type="InterPro" id="IPR008909">
    <property type="entry name" value="DALR_anticod-bd"/>
</dbReference>
<keyword evidence="4 10" id="KW-0436">Ligase</keyword>
<dbReference type="Pfam" id="PF05746">
    <property type="entry name" value="DALR_1"/>
    <property type="match status" value="1"/>
</dbReference>
<comment type="subunit">
    <text evidence="10">Tetramer of two alpha and two beta subunits.</text>
</comment>
<organism evidence="12 13">
    <name type="scientific">Ilyobacter polytropus (strain ATCC 51220 / DSM 2926 / LMG 16218 / CuHBu1)</name>
    <dbReference type="NCBI Taxonomy" id="572544"/>
    <lineage>
        <taxon>Bacteria</taxon>
        <taxon>Fusobacteriati</taxon>
        <taxon>Fusobacteriota</taxon>
        <taxon>Fusobacteriia</taxon>
        <taxon>Fusobacteriales</taxon>
        <taxon>Fusobacteriaceae</taxon>
        <taxon>Ilyobacter</taxon>
    </lineage>
</organism>
<dbReference type="HAMAP" id="MF_00255">
    <property type="entry name" value="Gly_tRNA_synth_beta"/>
    <property type="match status" value="1"/>
</dbReference>
<sequence length="690" mass="78656">MKILLEIGMEEIPARFLKPALNDIEKYIKKEFESQRIKFETLKTFGTPRRLVLLVDGVSEKQEDLDIVNTGPAKEVAYDVNGELTRAGVGFAKSQGIDPTDLEILETPKGEYIAVRKFVEGKDTKELLSGLLKNLITGLTFPKSMKWSDLSMKFARPVQWFLAMADDELVEFEIEGIKSSLNSKGHRFFGEEFEVTSIEEYFTKLRENNVIVDIEERKQMIIDMIKEKCTKTGEQVLIEPDLLDEVTNLIEYPYPIVGTFNSEFLEVPQEVLIISMQVHQRYFPILDSQGKLLPKFVVIRNGITSSEHVRKGNEKVLSARLSDARFFYQEDQKKSLEEFVDKLSTVVFQKDLGTIAQKISRSKKLAEYMSEKLALRDSKEDIMRTIHLAKADLVSNMIGEKEFTKLQGFMGADYALKAGEKEVVSKGIEEHYYPRYQGDKLPQGIEGVIAGICDRMDTLVGCFGIGMIPSGSKDPFALRRAALAIVNIILNSKLVISLEELTSKMLDILEEDNVLKRPKKDVLKDLMEFFKQRAINVFADHGHRKDVIGAVLSIDCDVLLEASEKIETLEKVSKEEGFNDLVLLLKRVGNISKDHHEKAISTDLLVEDAEKELHKFYVDLDSKTELNLQTKSYEEFFRNILAGKNVINRFFDSVMVMDKDQSLKNNRLSLLKSLNEIFNRVAKLNLIEEK</sequence>
<dbReference type="EMBL" id="CP002281">
    <property type="protein sequence ID" value="ADO82451.1"/>
    <property type="molecule type" value="Genomic_DNA"/>
</dbReference>
<dbReference type="PRINTS" id="PR01045">
    <property type="entry name" value="TRNASYNTHGB"/>
</dbReference>
<keyword evidence="6 10" id="KW-0067">ATP-binding</keyword>
<keyword evidence="7 10" id="KW-0648">Protein biosynthesis</keyword>
<gene>
    <name evidence="10" type="primary">glyS</name>
    <name evidence="12" type="ordered locus">Ilyop_0664</name>
</gene>
<dbReference type="GO" id="GO:0006426">
    <property type="term" value="P:glycyl-tRNA aminoacylation"/>
    <property type="evidence" value="ECO:0007669"/>
    <property type="project" value="UniProtKB-UniRule"/>
</dbReference>
<accession>E3H6T2</accession>
<evidence type="ECO:0000256" key="9">
    <source>
        <dbReference type="ARBA" id="ARBA00047937"/>
    </source>
</evidence>
<dbReference type="GO" id="GO:0005829">
    <property type="term" value="C:cytosol"/>
    <property type="evidence" value="ECO:0007669"/>
    <property type="project" value="TreeGrafter"/>
</dbReference>
<dbReference type="GO" id="GO:0004814">
    <property type="term" value="F:arginine-tRNA ligase activity"/>
    <property type="evidence" value="ECO:0007669"/>
    <property type="project" value="InterPro"/>
</dbReference>
<comment type="catalytic activity">
    <reaction evidence="9 10">
        <text>tRNA(Gly) + glycine + ATP = glycyl-tRNA(Gly) + AMP + diphosphate</text>
        <dbReference type="Rhea" id="RHEA:16013"/>
        <dbReference type="Rhea" id="RHEA-COMP:9664"/>
        <dbReference type="Rhea" id="RHEA-COMP:9683"/>
        <dbReference type="ChEBI" id="CHEBI:30616"/>
        <dbReference type="ChEBI" id="CHEBI:33019"/>
        <dbReference type="ChEBI" id="CHEBI:57305"/>
        <dbReference type="ChEBI" id="CHEBI:78442"/>
        <dbReference type="ChEBI" id="CHEBI:78522"/>
        <dbReference type="ChEBI" id="CHEBI:456215"/>
        <dbReference type="EC" id="6.1.1.14"/>
    </reaction>
</comment>
<dbReference type="PANTHER" id="PTHR30075:SF2">
    <property type="entry name" value="GLYCINE--TRNA LIGASE, CHLOROPLASTIC_MITOCHONDRIAL 2"/>
    <property type="match status" value="1"/>
</dbReference>
<comment type="subcellular location">
    <subcellularLocation>
        <location evidence="1 10">Cytoplasm</location>
    </subcellularLocation>
</comment>
<dbReference type="AlphaFoldDB" id="E3H6T2"/>
<evidence type="ECO:0000256" key="2">
    <source>
        <dbReference type="ARBA" id="ARBA00008226"/>
    </source>
</evidence>
<dbReference type="GO" id="GO:0005524">
    <property type="term" value="F:ATP binding"/>
    <property type="evidence" value="ECO:0007669"/>
    <property type="project" value="UniProtKB-UniRule"/>
</dbReference>
<comment type="similarity">
    <text evidence="2 10">Belongs to the class-II aminoacyl-tRNA synthetase family.</text>
</comment>
<dbReference type="InterPro" id="IPR006194">
    <property type="entry name" value="Gly-tRNA-synth_heterodimer"/>
</dbReference>
<keyword evidence="3 10" id="KW-0963">Cytoplasm</keyword>
<dbReference type="Proteomes" id="UP000006875">
    <property type="component" value="Chromosome"/>
</dbReference>